<feature type="compositionally biased region" description="Acidic residues" evidence="1">
    <location>
        <begin position="345"/>
        <end position="360"/>
    </location>
</feature>
<name>A0A1B0BXW2_9MUSC</name>
<evidence type="ECO:0000313" key="3">
    <source>
        <dbReference type="Proteomes" id="UP000092460"/>
    </source>
</evidence>
<reference evidence="3" key="1">
    <citation type="submission" date="2015-01" db="EMBL/GenBank/DDBJ databases">
        <authorList>
            <person name="Aksoy S."/>
            <person name="Warren W."/>
            <person name="Wilson R.K."/>
        </authorList>
    </citation>
    <scope>NUCLEOTIDE SEQUENCE [LARGE SCALE GENOMIC DNA]</scope>
    <source>
        <strain evidence="3">IAEA</strain>
    </source>
</reference>
<feature type="compositionally biased region" description="Basic and acidic residues" evidence="1">
    <location>
        <begin position="393"/>
        <end position="412"/>
    </location>
</feature>
<reference evidence="2" key="2">
    <citation type="submission" date="2020-05" db="UniProtKB">
        <authorList>
            <consortium name="EnsemblMetazoa"/>
        </authorList>
    </citation>
    <scope>IDENTIFICATION</scope>
    <source>
        <strain evidence="2">IAEA</strain>
    </source>
</reference>
<sequence length="412" mass="47569">MKLYSSASDVAANSFHSNYPWIVAYNSSLLRNLGERVKNFRRLGVKLIYLAVCRHGIILLLDATYNTKFYYAAMSSDLIGQGASRIILTGTLHTTPYSNVKYNHECDTLSELNDGVVEIIQIIDRLFCQLTGAIFVMLIGLIGAELLPDDSALNTFYENLLQREYAGPVILPNHQLERKAQRSPSLRLRFGRRNDPELIRQLPIKRWFGDVNQKPIRSPSLRLRFGRRSDPSMPLRSPLDMLINARFSQNLANDNDYNDLFGGYYHRVVRKPQRLRFGRSLPMNIKAENFNNDILSDDEEKLNDADEVLESNKENDFLNTLVQSSRLRNLLEALREYEHFHEDIDDEGNEKEFQGEENMDDFERAIRKPARLRFGRSTNNNVDTQSKTAQKNENSEKKTDNGRKSVLNERKD</sequence>
<accession>A0A1B0BXW2</accession>
<evidence type="ECO:0000256" key="1">
    <source>
        <dbReference type="SAM" id="MobiDB-lite"/>
    </source>
</evidence>
<protein>
    <submittedName>
        <fullName evidence="2">Uncharacterized protein</fullName>
    </submittedName>
</protein>
<dbReference type="EMBL" id="JXJN01022372">
    <property type="status" value="NOT_ANNOTATED_CDS"/>
    <property type="molecule type" value="Genomic_DNA"/>
</dbReference>
<dbReference type="EMBL" id="JXJN01022371">
    <property type="status" value="NOT_ANNOTATED_CDS"/>
    <property type="molecule type" value="Genomic_DNA"/>
</dbReference>
<dbReference type="Proteomes" id="UP000092460">
    <property type="component" value="Unassembled WGS sequence"/>
</dbReference>
<proteinExistence type="predicted"/>
<dbReference type="EnsemblMetazoa" id="GPPI043755-RA">
    <property type="protein sequence ID" value="GPPI043755-PA"/>
    <property type="gene ID" value="GPPI043755"/>
</dbReference>
<keyword evidence="3" id="KW-1185">Reference proteome</keyword>
<feature type="region of interest" description="Disordered" evidence="1">
    <location>
        <begin position="345"/>
        <end position="412"/>
    </location>
</feature>
<feature type="compositionally biased region" description="Polar residues" evidence="1">
    <location>
        <begin position="376"/>
        <end position="392"/>
    </location>
</feature>
<dbReference type="AlphaFoldDB" id="A0A1B0BXW2"/>
<organism evidence="2 3">
    <name type="scientific">Glossina palpalis gambiensis</name>
    <dbReference type="NCBI Taxonomy" id="67801"/>
    <lineage>
        <taxon>Eukaryota</taxon>
        <taxon>Metazoa</taxon>
        <taxon>Ecdysozoa</taxon>
        <taxon>Arthropoda</taxon>
        <taxon>Hexapoda</taxon>
        <taxon>Insecta</taxon>
        <taxon>Pterygota</taxon>
        <taxon>Neoptera</taxon>
        <taxon>Endopterygota</taxon>
        <taxon>Diptera</taxon>
        <taxon>Brachycera</taxon>
        <taxon>Muscomorpha</taxon>
        <taxon>Hippoboscoidea</taxon>
        <taxon>Glossinidae</taxon>
        <taxon>Glossina</taxon>
    </lineage>
</organism>
<dbReference type="VEuPathDB" id="VectorBase:GPPI043755"/>
<evidence type="ECO:0000313" key="2">
    <source>
        <dbReference type="EnsemblMetazoa" id="GPPI043755-PA"/>
    </source>
</evidence>
<dbReference type="STRING" id="67801.A0A1B0BXW2"/>